<evidence type="ECO:0000256" key="4">
    <source>
        <dbReference type="ARBA" id="ARBA00021616"/>
    </source>
</evidence>
<feature type="domain" description="TFIIS central" evidence="13">
    <location>
        <begin position="226"/>
        <end position="345"/>
    </location>
</feature>
<reference evidence="14" key="2">
    <citation type="journal article" date="2022" name="Elife">
        <title>Obligate sexual reproduction of a homothallic fungus closely related to the Cryptococcus pathogenic species complex.</title>
        <authorList>
            <person name="Passer A.R."/>
            <person name="Clancey S.A."/>
            <person name="Shea T."/>
            <person name="David-Palma M."/>
            <person name="Averette A.F."/>
            <person name="Boekhout T."/>
            <person name="Porcel B.M."/>
            <person name="Nowrousian M."/>
            <person name="Cuomo C.A."/>
            <person name="Sun S."/>
            <person name="Heitman J."/>
            <person name="Coelho M.A."/>
        </authorList>
    </citation>
    <scope>NUCLEOTIDE SEQUENCE</scope>
    <source>
        <strain evidence="14">CBS 7841</strain>
    </source>
</reference>
<feature type="compositionally biased region" description="Basic and acidic residues" evidence="11">
    <location>
        <begin position="420"/>
        <end position="429"/>
    </location>
</feature>
<evidence type="ECO:0000256" key="2">
    <source>
        <dbReference type="ARBA" id="ARBA00004123"/>
    </source>
</evidence>
<dbReference type="Pfam" id="PF00628">
    <property type="entry name" value="PHD"/>
    <property type="match status" value="1"/>
</dbReference>
<dbReference type="PROSITE" id="PS51321">
    <property type="entry name" value="TFIIS_CENTRAL"/>
    <property type="match status" value="1"/>
</dbReference>
<dbReference type="Proteomes" id="UP000094043">
    <property type="component" value="Chromosome 2"/>
</dbReference>
<dbReference type="PROSITE" id="PS50016">
    <property type="entry name" value="ZF_PHD_2"/>
    <property type="match status" value="1"/>
</dbReference>
<evidence type="ECO:0000256" key="8">
    <source>
        <dbReference type="ARBA" id="ARBA00023242"/>
    </source>
</evidence>
<dbReference type="PROSITE" id="PS01359">
    <property type="entry name" value="ZF_PHD_1"/>
    <property type="match status" value="1"/>
</dbReference>
<comment type="similarity">
    <text evidence="3">Belongs to the BYE1 family.</text>
</comment>
<dbReference type="InterPro" id="IPR003618">
    <property type="entry name" value="TFIIS_cen_dom"/>
</dbReference>
<feature type="compositionally biased region" description="Low complexity" evidence="11">
    <location>
        <begin position="160"/>
        <end position="170"/>
    </location>
</feature>
<protein>
    <recommendedName>
        <fullName evidence="4">Transcription factor BYE1</fullName>
    </recommendedName>
</protein>
<dbReference type="InterPro" id="IPR019786">
    <property type="entry name" value="Zinc_finger_PHD-type_CS"/>
</dbReference>
<comment type="function">
    <text evidence="1">Negative regulator of transcription elongation.</text>
</comment>
<keyword evidence="10" id="KW-0175">Coiled coil</keyword>
<proteinExistence type="inferred from homology"/>
<dbReference type="InterPro" id="IPR037869">
    <property type="entry name" value="Spp1/CFP1"/>
</dbReference>
<evidence type="ECO:0000256" key="6">
    <source>
        <dbReference type="ARBA" id="ARBA00022771"/>
    </source>
</evidence>
<evidence type="ECO:0000256" key="10">
    <source>
        <dbReference type="SAM" id="Coils"/>
    </source>
</evidence>
<dbReference type="CDD" id="cd21538">
    <property type="entry name" value="SPOC_TFIIS"/>
    <property type="match status" value="1"/>
</dbReference>
<dbReference type="GO" id="GO:0008270">
    <property type="term" value="F:zinc ion binding"/>
    <property type="evidence" value="ECO:0007669"/>
    <property type="project" value="UniProtKB-KW"/>
</dbReference>
<dbReference type="GO" id="GO:0006351">
    <property type="term" value="P:DNA-templated transcription"/>
    <property type="evidence" value="ECO:0007669"/>
    <property type="project" value="InterPro"/>
</dbReference>
<evidence type="ECO:0000256" key="3">
    <source>
        <dbReference type="ARBA" id="ARBA00011050"/>
    </source>
</evidence>
<feature type="compositionally biased region" description="Pro residues" evidence="11">
    <location>
        <begin position="817"/>
        <end position="826"/>
    </location>
</feature>
<feature type="region of interest" description="Disordered" evidence="11">
    <location>
        <begin position="745"/>
        <end position="771"/>
    </location>
</feature>
<dbReference type="AlphaFoldDB" id="A0AAJ8M070"/>
<dbReference type="InterPro" id="IPR012921">
    <property type="entry name" value="SPOC_C"/>
</dbReference>
<keyword evidence="8" id="KW-0539">Nucleus</keyword>
<dbReference type="SUPFAM" id="SSF57903">
    <property type="entry name" value="FYVE/PHD zinc finger"/>
    <property type="match status" value="1"/>
</dbReference>
<dbReference type="InterPro" id="IPR019787">
    <property type="entry name" value="Znf_PHD-finger"/>
</dbReference>
<evidence type="ECO:0000313" key="15">
    <source>
        <dbReference type="Proteomes" id="UP000094043"/>
    </source>
</evidence>
<keyword evidence="15" id="KW-1185">Reference proteome</keyword>
<keyword evidence="5" id="KW-0479">Metal-binding</keyword>
<evidence type="ECO:0000256" key="11">
    <source>
        <dbReference type="SAM" id="MobiDB-lite"/>
    </source>
</evidence>
<evidence type="ECO:0000256" key="9">
    <source>
        <dbReference type="PROSITE-ProRule" id="PRU00146"/>
    </source>
</evidence>
<dbReference type="Gene3D" id="2.60.120.650">
    <property type="entry name" value="Cupin"/>
    <property type="match status" value="1"/>
</dbReference>
<feature type="region of interest" description="Disordered" evidence="11">
    <location>
        <begin position="420"/>
        <end position="448"/>
    </location>
</feature>
<dbReference type="Pfam" id="PF07500">
    <property type="entry name" value="TFIIS_M"/>
    <property type="match status" value="1"/>
</dbReference>
<dbReference type="GeneID" id="91085657"/>
<dbReference type="Gene3D" id="1.10.472.30">
    <property type="entry name" value="Transcription elongation factor S-II, central domain"/>
    <property type="match status" value="1"/>
</dbReference>
<feature type="compositionally biased region" description="Polar residues" evidence="11">
    <location>
        <begin position="745"/>
        <end position="759"/>
    </location>
</feature>
<sequence length="868" mass="96221">MEADDATPRTSGRVRQKSLRVLEHEDTQRALHARHVDEKVTKNVKVPKAKSKNKVKKKRVFCLCKQESDSPMIECDECKDWFHFSCIDIQEEEVEKIHKFVCVECQTRTGQRTTYMYDIETFPSPSPPPGISVVQTQQKPRKRIVSASDASESSSDDSSSEAIPSLPSSPMIESPVSTKRRRLSSNAPKRPSISTNKFYPTERKSSSNRSIPTQSPSGLLPMRKYVRDKLAPAIKRLFGDEMDDVKASNFAMEVEVAMYKHFKDVIGGKEFTGTRYKTQFNLLSSSISKGLRHSLLQSIKTHTLSPSQIATLTSSDLASEEQLAEINRAKQASLEQTVKAKNNEEIASIRLGRDGFEKVEDRREKEMQEIREMEKLEKKREEEHTKKASLIDDKQEKDQTTTLAANVPPVATKAIDENVSRAVPRRSESIDTSSVHSPLRQSKTSSTPIEARPAFALTSAWGGGGQADDSLFTAATNQGQMELDFSDIVKNSMADEIDYGYDVDIESTSKSKSNELELFESKPVLWQGGLINPANPSPHVPTMSLRLISRASPHSTDFSILLPHQVIEITGRVPTKASLQFLGDMRLNPSKELITVVLTFAGGSDEERKTWEGIIDYHIGRDRHAIYHPYGPHPPPGGVKELYMIPLRPKDPPPEFTELIDGFSLPLSGRTSPILLGVFIVNKKIPIPLPASPQGTKPLHKTPTSRDPRADLPAPLQTHQPSQPHPATIQNEKLQQLISTLNPASFQHLTGGSTPPTGLNGSGGMVPIPSSSATIPIIPTISPALGAPGPSPGQPYAPYTGYPPLLSPSQPQASGQPPYPRYPPPTSQQGQFSQRQRRHPDNDQEQGYKASSWDKKESDNGWRGRRRY</sequence>
<feature type="compositionally biased region" description="Low complexity" evidence="11">
    <location>
        <begin position="802"/>
        <end position="816"/>
    </location>
</feature>
<dbReference type="GO" id="GO:0048188">
    <property type="term" value="C:Set1C/COMPASS complex"/>
    <property type="evidence" value="ECO:0007669"/>
    <property type="project" value="InterPro"/>
</dbReference>
<keyword evidence="7" id="KW-0862">Zinc</keyword>
<comment type="subcellular location">
    <subcellularLocation>
        <location evidence="2">Nucleus</location>
    </subcellularLocation>
</comment>
<evidence type="ECO:0000259" key="13">
    <source>
        <dbReference type="PROSITE" id="PS51321"/>
    </source>
</evidence>
<feature type="domain" description="PHD-type" evidence="12">
    <location>
        <begin position="59"/>
        <end position="108"/>
    </location>
</feature>
<gene>
    <name evidence="14" type="ORF">L203_101444</name>
</gene>
<feature type="compositionally biased region" description="Polar residues" evidence="11">
    <location>
        <begin position="184"/>
        <end position="198"/>
    </location>
</feature>
<dbReference type="SMART" id="SM00249">
    <property type="entry name" value="PHD"/>
    <property type="match status" value="1"/>
</dbReference>
<evidence type="ECO:0000256" key="5">
    <source>
        <dbReference type="ARBA" id="ARBA00022723"/>
    </source>
</evidence>
<feature type="region of interest" description="Disordered" evidence="11">
    <location>
        <begin position="690"/>
        <end position="726"/>
    </location>
</feature>
<dbReference type="PANTHER" id="PTHR46174:SF1">
    <property type="entry name" value="CXXC-TYPE ZINC FINGER PROTEIN 1"/>
    <property type="match status" value="1"/>
</dbReference>
<reference evidence="14" key="1">
    <citation type="submission" date="2016-06" db="EMBL/GenBank/DDBJ databases">
        <authorList>
            <person name="Cuomo C."/>
            <person name="Litvintseva A."/>
            <person name="Heitman J."/>
            <person name="Chen Y."/>
            <person name="Sun S."/>
            <person name="Springer D."/>
            <person name="Dromer F."/>
            <person name="Young S."/>
            <person name="Zeng Q."/>
            <person name="Chapman S."/>
            <person name="Gujja S."/>
            <person name="Saif S."/>
            <person name="Birren B."/>
        </authorList>
    </citation>
    <scope>NUCLEOTIDE SEQUENCE</scope>
    <source>
        <strain evidence="14">CBS 7841</strain>
    </source>
</reference>
<dbReference type="SUPFAM" id="SSF46942">
    <property type="entry name" value="Elongation factor TFIIS domain 2"/>
    <property type="match status" value="1"/>
</dbReference>
<reference evidence="14" key="3">
    <citation type="submission" date="2024-01" db="EMBL/GenBank/DDBJ databases">
        <authorList>
            <person name="Coelho M.A."/>
            <person name="David-Palma M."/>
            <person name="Shea T."/>
            <person name="Sun S."/>
            <person name="Cuomo C.A."/>
            <person name="Heitman J."/>
        </authorList>
    </citation>
    <scope>NUCLEOTIDE SEQUENCE</scope>
    <source>
        <strain evidence="14">CBS 7841</strain>
    </source>
</reference>
<dbReference type="Pfam" id="PF07744">
    <property type="entry name" value="SPOC"/>
    <property type="match status" value="1"/>
</dbReference>
<evidence type="ECO:0000256" key="1">
    <source>
        <dbReference type="ARBA" id="ARBA00002311"/>
    </source>
</evidence>
<dbReference type="PANTHER" id="PTHR46174">
    <property type="entry name" value="CXXC-TYPE ZINC FINGER PROTEIN 1"/>
    <property type="match status" value="1"/>
</dbReference>
<organism evidence="14 15">
    <name type="scientific">Cryptococcus depauperatus CBS 7841</name>
    <dbReference type="NCBI Taxonomy" id="1295531"/>
    <lineage>
        <taxon>Eukaryota</taxon>
        <taxon>Fungi</taxon>
        <taxon>Dikarya</taxon>
        <taxon>Basidiomycota</taxon>
        <taxon>Agaricomycotina</taxon>
        <taxon>Tremellomycetes</taxon>
        <taxon>Tremellales</taxon>
        <taxon>Cryptococcaceae</taxon>
        <taxon>Cryptococcus</taxon>
    </lineage>
</organism>
<dbReference type="InterPro" id="IPR036575">
    <property type="entry name" value="TFIIS_cen_dom_sf"/>
</dbReference>
<feature type="compositionally biased region" description="Polar residues" evidence="11">
    <location>
        <begin position="207"/>
        <end position="217"/>
    </location>
</feature>
<evidence type="ECO:0000259" key="12">
    <source>
        <dbReference type="PROSITE" id="PS50016"/>
    </source>
</evidence>
<feature type="region of interest" description="Disordered" evidence="11">
    <location>
        <begin position="784"/>
        <end position="868"/>
    </location>
</feature>
<dbReference type="RefSeq" id="XP_066066981.1">
    <property type="nucleotide sequence ID" value="XM_066210884.1"/>
</dbReference>
<feature type="compositionally biased region" description="Polar residues" evidence="11">
    <location>
        <begin position="430"/>
        <end position="448"/>
    </location>
</feature>
<dbReference type="EMBL" id="CP143785">
    <property type="protein sequence ID" value="WVN86281.1"/>
    <property type="molecule type" value="Genomic_DNA"/>
</dbReference>
<accession>A0AAJ8M070</accession>
<dbReference type="GO" id="GO:0045893">
    <property type="term" value="P:positive regulation of DNA-templated transcription"/>
    <property type="evidence" value="ECO:0007669"/>
    <property type="project" value="TreeGrafter"/>
</dbReference>
<name>A0AAJ8M070_9TREE</name>
<feature type="compositionally biased region" description="Basic and acidic residues" evidence="11">
    <location>
        <begin position="852"/>
        <end position="862"/>
    </location>
</feature>
<dbReference type="InterPro" id="IPR001965">
    <property type="entry name" value="Znf_PHD"/>
</dbReference>
<feature type="coiled-coil region" evidence="10">
    <location>
        <begin position="356"/>
        <end position="393"/>
    </location>
</feature>
<feature type="region of interest" description="Disordered" evidence="11">
    <location>
        <begin position="119"/>
        <end position="220"/>
    </location>
</feature>
<keyword evidence="6 9" id="KW-0863">Zinc-finger</keyword>
<evidence type="ECO:0000313" key="14">
    <source>
        <dbReference type="EMBL" id="WVN86281.1"/>
    </source>
</evidence>
<evidence type="ECO:0000256" key="7">
    <source>
        <dbReference type="ARBA" id="ARBA00022833"/>
    </source>
</evidence>
<dbReference type="KEGG" id="cdep:91085657"/>
<dbReference type="InterPro" id="IPR011011">
    <property type="entry name" value="Znf_FYVE_PHD"/>
</dbReference>